<feature type="transmembrane region" description="Helical" evidence="2">
    <location>
        <begin position="102"/>
        <end position="125"/>
    </location>
</feature>
<feature type="region of interest" description="Disordered" evidence="1">
    <location>
        <begin position="289"/>
        <end position="320"/>
    </location>
</feature>
<feature type="compositionally biased region" description="Polar residues" evidence="1">
    <location>
        <begin position="309"/>
        <end position="320"/>
    </location>
</feature>
<dbReference type="RefSeq" id="XP_002847504.1">
    <property type="nucleotide sequence ID" value="XM_002847458.1"/>
</dbReference>
<evidence type="ECO:0000313" key="3">
    <source>
        <dbReference type="EMBL" id="EEQ30191.1"/>
    </source>
</evidence>
<dbReference type="eggNOG" id="ENOG502S2Z9">
    <property type="taxonomic scope" value="Eukaryota"/>
</dbReference>
<feature type="compositionally biased region" description="Low complexity" evidence="1">
    <location>
        <begin position="251"/>
        <end position="260"/>
    </location>
</feature>
<feature type="compositionally biased region" description="Polar residues" evidence="1">
    <location>
        <begin position="542"/>
        <end position="564"/>
    </location>
</feature>
<feature type="region of interest" description="Disordered" evidence="1">
    <location>
        <begin position="379"/>
        <end position="421"/>
    </location>
</feature>
<feature type="compositionally biased region" description="Polar residues" evidence="1">
    <location>
        <begin position="289"/>
        <end position="302"/>
    </location>
</feature>
<sequence length="583" mass="62527">MAPQQPPMASTTATDPVPPSQTPPAPGPPASATLPSMSMMAPASTMTSAQITSMASVTRSGIPGVGIPTDTIDFTYVYSSAETGTATASPEPSGGGRSNQLVGLYVGGGIAFASLIAFVVFFFFLNRRRRRAKQGQQWEKGQRGPYLKIDRSMTGSETTPALSLSKASSKPKSTSSRHRTLLPIDMMPCSVAYLHRNTRDLENEYISSRGQSVASQRTESDLLPDNPYTASSSDSRGAPKDRVQSPFGDNSSSRGLSSKSSFHRDVSQSLVDPLRSASSLNYSPALVQANQRAAQSPHSFNSGLGYPTHSPNLSQISSSDSRFLAVPSKVHSALGRNYSSPRDQPSSKPITNHLAPSYTPEPLTSRSINSYQSHIPRQLSPVREVPSTGPPSSAGSPDIPQPAYRSGHLSHYTESDGASEVSIRTYSKLVPPPLTTRSSILANYLAEALPDHSPTLPKSMLGGSISSCCSSPRSSGEHSPRLRHQNSTNSTNKPSSLLVKRRGEKVAGKMGNEFTLPAKLQRPIQIEHDQIHDDDNDSIDSTSPRSINHIQPMQHNTAEPTSSSRGHRVTPSKRGADMYLNIN</sequence>
<feature type="compositionally biased region" description="Polar residues" evidence="1">
    <location>
        <begin position="337"/>
        <end position="350"/>
    </location>
</feature>
<dbReference type="HOGENOM" id="CLU_020589_0_0_1"/>
<reference evidence="4" key="1">
    <citation type="journal article" date="2012" name="MBio">
        <title>Comparative genome analysis of Trichophyton rubrum and related dermatophytes reveals candidate genes involved in infection.</title>
        <authorList>
            <person name="Martinez D.A."/>
            <person name="Oliver B.G."/>
            <person name="Graeser Y."/>
            <person name="Goldberg J.M."/>
            <person name="Li W."/>
            <person name="Martinez-Rossi N.M."/>
            <person name="Monod M."/>
            <person name="Shelest E."/>
            <person name="Barton R.C."/>
            <person name="Birch E."/>
            <person name="Brakhage A.A."/>
            <person name="Chen Z."/>
            <person name="Gurr S.J."/>
            <person name="Heiman D."/>
            <person name="Heitman J."/>
            <person name="Kosti I."/>
            <person name="Rossi A."/>
            <person name="Saif S."/>
            <person name="Samalova M."/>
            <person name="Saunders C.W."/>
            <person name="Shea T."/>
            <person name="Summerbell R.C."/>
            <person name="Xu J."/>
            <person name="Young S."/>
            <person name="Zeng Q."/>
            <person name="Birren B.W."/>
            <person name="Cuomo C.A."/>
            <person name="White T.C."/>
        </authorList>
    </citation>
    <scope>NUCLEOTIDE SEQUENCE [LARGE SCALE GENOMIC DNA]</scope>
    <source>
        <strain evidence="4">ATCC MYA-4605 / CBS 113480</strain>
    </source>
</reference>
<feature type="region of interest" description="Disordered" evidence="1">
    <location>
        <begin position="334"/>
        <end position="367"/>
    </location>
</feature>
<dbReference type="OMA" id="SPFGDAC"/>
<keyword evidence="2" id="KW-0472">Membrane</keyword>
<keyword evidence="2" id="KW-0812">Transmembrane</keyword>
<gene>
    <name evidence="3" type="ORF">MCYG_03010</name>
</gene>
<feature type="compositionally biased region" description="Polar residues" evidence="1">
    <location>
        <begin position="485"/>
        <end position="495"/>
    </location>
</feature>
<feature type="compositionally biased region" description="Polar residues" evidence="1">
    <location>
        <begin position="207"/>
        <end position="217"/>
    </location>
</feature>
<keyword evidence="2" id="KW-1133">Transmembrane helix</keyword>
<accession>C5FKG9</accession>
<dbReference type="AlphaFoldDB" id="C5FKG9"/>
<dbReference type="EMBL" id="DS995703">
    <property type="protein sequence ID" value="EEQ30191.1"/>
    <property type="molecule type" value="Genomic_DNA"/>
</dbReference>
<dbReference type="STRING" id="554155.C5FKG9"/>
<evidence type="ECO:0000256" key="1">
    <source>
        <dbReference type="SAM" id="MobiDB-lite"/>
    </source>
</evidence>
<evidence type="ECO:0000313" key="4">
    <source>
        <dbReference type="Proteomes" id="UP000002035"/>
    </source>
</evidence>
<feature type="region of interest" description="Disordered" evidence="1">
    <location>
        <begin position="530"/>
        <end position="583"/>
    </location>
</feature>
<feature type="region of interest" description="Disordered" evidence="1">
    <location>
        <begin position="207"/>
        <end position="264"/>
    </location>
</feature>
<feature type="compositionally biased region" description="Low complexity" evidence="1">
    <location>
        <begin position="386"/>
        <end position="397"/>
    </location>
</feature>
<dbReference type="VEuPathDB" id="FungiDB:MCYG_03010"/>
<name>C5FKG9_ARTOC</name>
<protein>
    <submittedName>
        <fullName evidence="3">Uncharacterized protein</fullName>
    </submittedName>
</protein>
<dbReference type="GeneID" id="9225031"/>
<dbReference type="Proteomes" id="UP000002035">
    <property type="component" value="Unassembled WGS sequence"/>
</dbReference>
<organism evidence="3 4">
    <name type="scientific">Arthroderma otae (strain ATCC MYA-4605 / CBS 113480)</name>
    <name type="common">Microsporum canis</name>
    <dbReference type="NCBI Taxonomy" id="554155"/>
    <lineage>
        <taxon>Eukaryota</taxon>
        <taxon>Fungi</taxon>
        <taxon>Dikarya</taxon>
        <taxon>Ascomycota</taxon>
        <taxon>Pezizomycotina</taxon>
        <taxon>Eurotiomycetes</taxon>
        <taxon>Eurotiomycetidae</taxon>
        <taxon>Onygenales</taxon>
        <taxon>Arthrodermataceae</taxon>
        <taxon>Microsporum</taxon>
    </lineage>
</organism>
<feature type="compositionally biased region" description="Pro residues" evidence="1">
    <location>
        <begin position="16"/>
        <end position="29"/>
    </location>
</feature>
<keyword evidence="4" id="KW-1185">Reference proteome</keyword>
<feature type="compositionally biased region" description="Low complexity" evidence="1">
    <location>
        <begin position="464"/>
        <end position="474"/>
    </location>
</feature>
<feature type="region of interest" description="Disordered" evidence="1">
    <location>
        <begin position="464"/>
        <end position="497"/>
    </location>
</feature>
<dbReference type="OrthoDB" id="3946741at2759"/>
<proteinExistence type="predicted"/>
<evidence type="ECO:0000256" key="2">
    <source>
        <dbReference type="SAM" id="Phobius"/>
    </source>
</evidence>
<feature type="region of interest" description="Disordered" evidence="1">
    <location>
        <begin position="133"/>
        <end position="181"/>
    </location>
</feature>
<feature type="region of interest" description="Disordered" evidence="1">
    <location>
        <begin position="1"/>
        <end position="36"/>
    </location>
</feature>
<feature type="compositionally biased region" description="Low complexity" evidence="1">
    <location>
        <begin position="158"/>
        <end position="174"/>
    </location>
</feature>